<dbReference type="InterPro" id="IPR006680">
    <property type="entry name" value="Amidohydro-rel"/>
</dbReference>
<dbReference type="PANTHER" id="PTHR43569:SF1">
    <property type="entry name" value="BLL3371 PROTEIN"/>
    <property type="match status" value="1"/>
</dbReference>
<evidence type="ECO:0000313" key="4">
    <source>
        <dbReference type="Proteomes" id="UP000282636"/>
    </source>
</evidence>
<dbReference type="AlphaFoldDB" id="A0A0N8TJP1"/>
<dbReference type="InterPro" id="IPR052350">
    <property type="entry name" value="Metallo-dep_Lactonases"/>
</dbReference>
<dbReference type="PANTHER" id="PTHR43569">
    <property type="entry name" value="AMIDOHYDROLASE"/>
    <property type="match status" value="1"/>
</dbReference>
<dbReference type="InterPro" id="IPR032466">
    <property type="entry name" value="Metal_Hydrolase"/>
</dbReference>
<evidence type="ECO:0000256" key="1">
    <source>
        <dbReference type="ARBA" id="ARBA00038310"/>
    </source>
</evidence>
<reference evidence="3 4" key="1">
    <citation type="submission" date="2018-08" db="EMBL/GenBank/DDBJ databases">
        <title>Recombination of ecologically and evolutionarily significant loci maintains genetic cohesion in the Pseudomonas syringae species complex.</title>
        <authorList>
            <person name="Dillon M."/>
            <person name="Thakur S."/>
            <person name="Almeida R.N.D."/>
            <person name="Weir B.S."/>
            <person name="Guttman D.S."/>
        </authorList>
    </citation>
    <scope>NUCLEOTIDE SEQUENCE [LARGE SCALE GENOMIC DNA]</scope>
    <source>
        <strain evidence="3 4">ICMP 3934</strain>
    </source>
</reference>
<protein>
    <submittedName>
        <fullName evidence="3">Amidohydrolase 2</fullName>
    </submittedName>
</protein>
<dbReference type="EMBL" id="RBTL01000098">
    <property type="protein sequence ID" value="RMT71056.1"/>
    <property type="molecule type" value="Genomic_DNA"/>
</dbReference>
<evidence type="ECO:0000259" key="2">
    <source>
        <dbReference type="Pfam" id="PF04909"/>
    </source>
</evidence>
<dbReference type="RefSeq" id="WP_019333048.1">
    <property type="nucleotide sequence ID" value="NZ_BQUM01000067.1"/>
</dbReference>
<evidence type="ECO:0000313" key="3">
    <source>
        <dbReference type="EMBL" id="RMT71056.1"/>
    </source>
</evidence>
<dbReference type="Proteomes" id="UP000282636">
    <property type="component" value="Unassembled WGS sequence"/>
</dbReference>
<comment type="caution">
    <text evidence="3">The sequence shown here is derived from an EMBL/GenBank/DDBJ whole genome shotgun (WGS) entry which is preliminary data.</text>
</comment>
<proteinExistence type="inferred from homology"/>
<dbReference type="Gene3D" id="3.20.20.140">
    <property type="entry name" value="Metal-dependent hydrolases"/>
    <property type="match status" value="1"/>
</dbReference>
<name>A0A0N8TJP1_PSESX</name>
<dbReference type="SUPFAM" id="SSF51556">
    <property type="entry name" value="Metallo-dependent hydrolases"/>
    <property type="match status" value="1"/>
</dbReference>
<keyword evidence="3" id="KW-0378">Hydrolase</keyword>
<dbReference type="Pfam" id="PF04909">
    <property type="entry name" value="Amidohydro_2"/>
    <property type="match status" value="1"/>
</dbReference>
<gene>
    <name evidence="3" type="ORF">ALP44_00378</name>
</gene>
<dbReference type="GO" id="GO:0016787">
    <property type="term" value="F:hydrolase activity"/>
    <property type="evidence" value="ECO:0007669"/>
    <property type="project" value="UniProtKB-KW"/>
</dbReference>
<feature type="domain" description="Amidohydrolase-related" evidence="2">
    <location>
        <begin position="48"/>
        <end position="359"/>
    </location>
</feature>
<accession>A0A0N8TJP1</accession>
<organism evidence="3 4">
    <name type="scientific">Pseudomonas syringae pv. theae</name>
    <dbReference type="NCBI Taxonomy" id="103985"/>
    <lineage>
        <taxon>Bacteria</taxon>
        <taxon>Pseudomonadati</taxon>
        <taxon>Pseudomonadota</taxon>
        <taxon>Gammaproteobacteria</taxon>
        <taxon>Pseudomonadales</taxon>
        <taxon>Pseudomonadaceae</taxon>
        <taxon>Pseudomonas</taxon>
        <taxon>Pseudomonas syringae</taxon>
    </lineage>
</organism>
<sequence length="378" mass="42084">MYRRELLALAPPLLLSTGLRAQPSNRMDFRQLAAGRNEAILEPELPIIDAHHHLFDRPGLRYMLDDYLADAQAGHRVIASVYVETMAFSRPDGPEVLRPLGEIEFANGMGAVGASRTYGSCQVCAAIVGHIDLRLGDAVAQLLDTAIERAPERFRGVRQVTLQNSSPAPWRFIPTRPPAGVMNSSGFRPAFTHLVNRGLSFDAAVFHHQIPELMRVADAFPQATIILNHCGHAMAMDLDARARADVFQQYRQLLFELAKRPNVYCKVGGLGMPFWGFRFEERQDAIGYVELATTWRPYVETCIEAFGARRCMMESNYPPDSRSAGFVPLWNALKHIVRNASAEDKAALFHGTAASVYRLDTRESAGELTSTTRYPAEL</sequence>
<comment type="similarity">
    <text evidence="1">Belongs to the metallo-dependent hydrolases superfamily.</text>
</comment>